<proteinExistence type="inferred from homology"/>
<feature type="domain" description="Calcineurin-like phosphoesterase" evidence="5">
    <location>
        <begin position="37"/>
        <end position="248"/>
    </location>
</feature>
<evidence type="ECO:0000256" key="3">
    <source>
        <dbReference type="SAM" id="MobiDB-lite"/>
    </source>
</evidence>
<dbReference type="SUPFAM" id="SSF56300">
    <property type="entry name" value="Metallo-dependent phosphatases"/>
    <property type="match status" value="1"/>
</dbReference>
<dbReference type="Proteomes" id="UP000249264">
    <property type="component" value="Chromosome 1"/>
</dbReference>
<dbReference type="STRING" id="38301.NX84_12055"/>
<feature type="transmembrane region" description="Helical" evidence="4">
    <location>
        <begin position="672"/>
        <end position="699"/>
    </location>
</feature>
<dbReference type="GO" id="GO:0008253">
    <property type="term" value="F:5'-nucleotidase activity"/>
    <property type="evidence" value="ECO:0007669"/>
    <property type="project" value="TreeGrafter"/>
</dbReference>
<dbReference type="EMBL" id="LS483460">
    <property type="protein sequence ID" value="SQH99801.1"/>
    <property type="molecule type" value="Genomic_DNA"/>
</dbReference>
<keyword evidence="1 2" id="KW-0732">Signal</keyword>
<protein>
    <submittedName>
        <fullName evidence="7 8">5'-nucleotidase</fullName>
        <ecNumber evidence="8">3.1.31.-</ecNumber>
    </submittedName>
</protein>
<keyword evidence="4" id="KW-0812">Transmembrane</keyword>
<dbReference type="Pfam" id="PF02872">
    <property type="entry name" value="5_nucleotid_C"/>
    <property type="match status" value="1"/>
</dbReference>
<keyword evidence="2" id="KW-0547">Nucleotide-binding</keyword>
<evidence type="ECO:0000313" key="8">
    <source>
        <dbReference type="EMBL" id="SQH99801.1"/>
    </source>
</evidence>
<gene>
    <name evidence="8" type="primary">yhcR</name>
    <name evidence="7" type="ORF">I6G51_08965</name>
    <name evidence="8" type="ORF">NCTC10288_01098</name>
</gene>
<evidence type="ECO:0000256" key="4">
    <source>
        <dbReference type="SAM" id="Phobius"/>
    </source>
</evidence>
<dbReference type="EC" id="3.1.31.-" evidence="8"/>
<keyword evidence="10" id="KW-1185">Reference proteome</keyword>
<feature type="compositionally biased region" description="Low complexity" evidence="3">
    <location>
        <begin position="645"/>
        <end position="654"/>
    </location>
</feature>
<feature type="region of interest" description="Disordered" evidence="3">
    <location>
        <begin position="328"/>
        <end position="356"/>
    </location>
</feature>
<name>A0A2X4RCQ8_9CORY</name>
<dbReference type="GO" id="GO:0030288">
    <property type="term" value="C:outer membrane-bounded periplasmic space"/>
    <property type="evidence" value="ECO:0007669"/>
    <property type="project" value="TreeGrafter"/>
</dbReference>
<dbReference type="InterPro" id="IPR004843">
    <property type="entry name" value="Calcineurin-like_PHP"/>
</dbReference>
<dbReference type="Proteomes" id="UP000594905">
    <property type="component" value="Chromosome"/>
</dbReference>
<dbReference type="PANTHER" id="PTHR11575:SF24">
    <property type="entry name" value="5'-NUCLEOTIDASE"/>
    <property type="match status" value="1"/>
</dbReference>
<dbReference type="InterPro" id="IPR008334">
    <property type="entry name" value="5'-Nucleotdase_C"/>
</dbReference>
<keyword evidence="4" id="KW-0472">Membrane</keyword>
<dbReference type="GeneID" id="70783010"/>
<dbReference type="GO" id="GO:0000166">
    <property type="term" value="F:nucleotide binding"/>
    <property type="evidence" value="ECO:0007669"/>
    <property type="project" value="UniProtKB-KW"/>
</dbReference>
<dbReference type="KEGG" id="cmin:NCTC10288_01098"/>
<keyword evidence="4" id="KW-1133">Transmembrane helix</keyword>
<dbReference type="Pfam" id="PF00149">
    <property type="entry name" value="Metallophos"/>
    <property type="match status" value="1"/>
</dbReference>
<dbReference type="EMBL" id="CP065689">
    <property type="protein sequence ID" value="QPS59038.1"/>
    <property type="molecule type" value="Genomic_DNA"/>
</dbReference>
<dbReference type="GO" id="GO:0008768">
    <property type="term" value="F:UDP-sugar diphosphatase activity"/>
    <property type="evidence" value="ECO:0007669"/>
    <property type="project" value="TreeGrafter"/>
</dbReference>
<dbReference type="InterPro" id="IPR036907">
    <property type="entry name" value="5'-Nucleotdase_C_sf"/>
</dbReference>
<sequence>MNFRRFGQLLAATTVTAVAVSGAPAFAAEADQVTFSVTNFTDFHGHLELAEKFDKDTKELSGYTEMGAARMAALIKYVNKDQEYALTSSGDNVGGSAFVSAISEDKYTNEALNTMNLDVTAVGNHEFDKGTEDLMDRIVKESDFPIIGANVTKDGKPLLEPSFVKEVDGVKIGFVGTVTENTKFKVSAAAIPGVEFTDPVKATNEEATRLKESGEADVVVALMHEDAQQFAEGFNKDVDLLFGGDTHVKTQGEVAREGALPLYWAQGYEYGKVLNDADITFDKAEKKITKVDLTQYDVADAETFELLQGLEDDAEVASVVDEAKKVADEEGSKTAGTTEKAMYRGSNDGEDTGTNRGVESTLNNFIAEGQRYALSKQTNKEIDLGVMNAGGVRADLKEGDVTYKDIFAVQPFGNSVITAEVSGEDFIKALENQWKPGQSRPRLALGLSSNVSVVYDQKAEQGERVKSVTIDGEPIDPKKNYTVALSSFLASSDTEEGGDGFFVPGSIKNRNDVGYMDTQAMIDYIASGESKVRTGQGQIGAHISGELKAGEEITIDLSSLNYSNEEEPQAKKVTVALGDVKADADIDNAAQEGDKGFGERGRATVKLTIPEGLEGEQQLTITTDAGTEAVLPIILEGKAEEKPSETPAPTTEPTVDPKPSKDTSSKFDGSSFGLGLGLGITAAVAAAIATALATVGFAASALPAPIQQMIEQLRKQFNI</sequence>
<feature type="chain" id="PRO_5016190072" evidence="2">
    <location>
        <begin position="28"/>
        <end position="719"/>
    </location>
</feature>
<accession>A0A2X4RCQ8</accession>
<dbReference type="RefSeq" id="WP_039676911.1">
    <property type="nucleotide sequence ID" value="NZ_CP065689.1"/>
</dbReference>
<evidence type="ECO:0000256" key="1">
    <source>
        <dbReference type="ARBA" id="ARBA00022729"/>
    </source>
</evidence>
<dbReference type="AlphaFoldDB" id="A0A2X4RCQ8"/>
<evidence type="ECO:0000313" key="9">
    <source>
        <dbReference type="Proteomes" id="UP000249264"/>
    </source>
</evidence>
<reference evidence="8 9" key="1">
    <citation type="submission" date="2018-06" db="EMBL/GenBank/DDBJ databases">
        <authorList>
            <consortium name="Pathogen Informatics"/>
            <person name="Doyle S."/>
        </authorList>
    </citation>
    <scope>NUCLEOTIDE SEQUENCE [LARGE SCALE GENOMIC DNA]</scope>
    <source>
        <strain evidence="8 9">NCTC10288</strain>
    </source>
</reference>
<evidence type="ECO:0000259" key="5">
    <source>
        <dbReference type="Pfam" id="PF00149"/>
    </source>
</evidence>
<dbReference type="Gene3D" id="3.90.780.10">
    <property type="entry name" value="5'-Nucleotidase, C-terminal domain"/>
    <property type="match status" value="1"/>
</dbReference>
<reference evidence="7 10" key="2">
    <citation type="submission" date="2020-12" db="EMBL/GenBank/DDBJ databases">
        <title>FDA dAtabase for Regulatory Grade micrObial Sequences (FDA-ARGOS): Supporting development and validation of Infectious Disease Dx tests.</title>
        <authorList>
            <person name="Sproer C."/>
            <person name="Gronow S."/>
            <person name="Severitt S."/>
            <person name="Schroder I."/>
            <person name="Tallon L."/>
            <person name="Sadzewicz L."/>
            <person name="Zhao X."/>
            <person name="Boylan J."/>
            <person name="Ott S."/>
            <person name="Bowen H."/>
            <person name="Vavikolanu K."/>
            <person name="Mehta A."/>
            <person name="Aluvathingal J."/>
            <person name="Nadendla S."/>
            <person name="Lowell S."/>
            <person name="Myers T."/>
            <person name="Yan Y."/>
            <person name="Sichtig H."/>
        </authorList>
    </citation>
    <scope>NUCLEOTIDE SEQUENCE [LARGE SCALE GENOMIC DNA]</scope>
    <source>
        <strain evidence="7 10">FDAARGOS_894</strain>
    </source>
</reference>
<evidence type="ECO:0000259" key="6">
    <source>
        <dbReference type="Pfam" id="PF02872"/>
    </source>
</evidence>
<evidence type="ECO:0000313" key="7">
    <source>
        <dbReference type="EMBL" id="QPS59038.1"/>
    </source>
</evidence>
<keyword evidence="2 8" id="KW-0378">Hydrolase</keyword>
<dbReference type="SUPFAM" id="SSF55816">
    <property type="entry name" value="5'-nucleotidase (syn. UDP-sugar hydrolase), C-terminal domain"/>
    <property type="match status" value="1"/>
</dbReference>
<dbReference type="InterPro" id="IPR006179">
    <property type="entry name" value="5_nucleotidase/apyrase"/>
</dbReference>
<dbReference type="OrthoDB" id="1016457at2"/>
<evidence type="ECO:0000256" key="2">
    <source>
        <dbReference type="RuleBase" id="RU362119"/>
    </source>
</evidence>
<feature type="signal peptide" evidence="2">
    <location>
        <begin position="1"/>
        <end position="27"/>
    </location>
</feature>
<dbReference type="InterPro" id="IPR029052">
    <property type="entry name" value="Metallo-depent_PP-like"/>
</dbReference>
<organism evidence="8 9">
    <name type="scientific">Corynebacterium minutissimum</name>
    <dbReference type="NCBI Taxonomy" id="38301"/>
    <lineage>
        <taxon>Bacteria</taxon>
        <taxon>Bacillati</taxon>
        <taxon>Actinomycetota</taxon>
        <taxon>Actinomycetes</taxon>
        <taxon>Mycobacteriales</taxon>
        <taxon>Corynebacteriaceae</taxon>
        <taxon>Corynebacterium</taxon>
    </lineage>
</organism>
<dbReference type="GO" id="GO:0009166">
    <property type="term" value="P:nucleotide catabolic process"/>
    <property type="evidence" value="ECO:0007669"/>
    <property type="project" value="InterPro"/>
</dbReference>
<feature type="region of interest" description="Disordered" evidence="3">
    <location>
        <begin position="637"/>
        <end position="666"/>
    </location>
</feature>
<dbReference type="Gene3D" id="3.60.21.10">
    <property type="match status" value="1"/>
</dbReference>
<dbReference type="PRINTS" id="PR01607">
    <property type="entry name" value="APYRASEFAMLY"/>
</dbReference>
<comment type="similarity">
    <text evidence="2">Belongs to the 5'-nucleotidase family.</text>
</comment>
<dbReference type="PANTHER" id="PTHR11575">
    <property type="entry name" value="5'-NUCLEOTIDASE-RELATED"/>
    <property type="match status" value="1"/>
</dbReference>
<feature type="domain" description="5'-Nucleotidase C-terminal" evidence="6">
    <location>
        <begin position="351"/>
        <end position="493"/>
    </location>
</feature>
<evidence type="ECO:0000313" key="10">
    <source>
        <dbReference type="Proteomes" id="UP000594905"/>
    </source>
</evidence>